<accession>A0AA35WAL0</accession>
<organism evidence="2 3">
    <name type="scientific">Geodia barretti</name>
    <name type="common">Barrett's horny sponge</name>
    <dbReference type="NCBI Taxonomy" id="519541"/>
    <lineage>
        <taxon>Eukaryota</taxon>
        <taxon>Metazoa</taxon>
        <taxon>Porifera</taxon>
        <taxon>Demospongiae</taxon>
        <taxon>Heteroscleromorpha</taxon>
        <taxon>Tetractinellida</taxon>
        <taxon>Astrophorina</taxon>
        <taxon>Geodiidae</taxon>
        <taxon>Geodia</taxon>
    </lineage>
</organism>
<dbReference type="Proteomes" id="UP001174909">
    <property type="component" value="Unassembled WGS sequence"/>
</dbReference>
<gene>
    <name evidence="2" type="ORF">GBAR_LOCUS8553</name>
</gene>
<feature type="non-terminal residue" evidence="2">
    <location>
        <position position="1"/>
    </location>
</feature>
<evidence type="ECO:0000313" key="3">
    <source>
        <dbReference type="Proteomes" id="UP001174909"/>
    </source>
</evidence>
<feature type="region of interest" description="Disordered" evidence="1">
    <location>
        <begin position="1"/>
        <end position="37"/>
    </location>
</feature>
<name>A0AA35WAL0_GEOBA</name>
<evidence type="ECO:0000313" key="2">
    <source>
        <dbReference type="EMBL" id="CAI8013509.1"/>
    </source>
</evidence>
<comment type="caution">
    <text evidence="2">The sequence shown here is derived from an EMBL/GenBank/DDBJ whole genome shotgun (WGS) entry which is preliminary data.</text>
</comment>
<feature type="compositionally biased region" description="Polar residues" evidence="1">
    <location>
        <begin position="21"/>
        <end position="36"/>
    </location>
</feature>
<dbReference type="AlphaFoldDB" id="A0AA35WAL0"/>
<evidence type="ECO:0000256" key="1">
    <source>
        <dbReference type="SAM" id="MobiDB-lite"/>
    </source>
</evidence>
<feature type="compositionally biased region" description="Polar residues" evidence="1">
    <location>
        <begin position="1"/>
        <end position="10"/>
    </location>
</feature>
<dbReference type="EMBL" id="CASHTH010001267">
    <property type="protein sequence ID" value="CAI8013509.1"/>
    <property type="molecule type" value="Genomic_DNA"/>
</dbReference>
<proteinExistence type="predicted"/>
<keyword evidence="3" id="KW-1185">Reference proteome</keyword>
<reference evidence="2" key="1">
    <citation type="submission" date="2023-03" db="EMBL/GenBank/DDBJ databases">
        <authorList>
            <person name="Steffen K."/>
            <person name="Cardenas P."/>
        </authorList>
    </citation>
    <scope>NUCLEOTIDE SEQUENCE</scope>
</reference>
<sequence length="82" mass="9333">RCQDLRTQSRVTEKPPETLISGDTPQYPSPEANFSTKGRLVEDNGSYIFELFHYTHQVNMQSIGRDTSCSMQTRASFDTVVM</sequence>
<protein>
    <submittedName>
        <fullName evidence="2">Uncharacterized protein</fullName>
    </submittedName>
</protein>